<dbReference type="AlphaFoldDB" id="A0A4R2JIG9"/>
<evidence type="ECO:0000256" key="2">
    <source>
        <dbReference type="SAM" id="Phobius"/>
    </source>
</evidence>
<dbReference type="OrthoDB" id="3874140at2"/>
<feature type="region of interest" description="Disordered" evidence="1">
    <location>
        <begin position="159"/>
        <end position="178"/>
    </location>
</feature>
<gene>
    <name evidence="3" type="ORF">EV192_104554</name>
</gene>
<keyword evidence="2" id="KW-0472">Membrane</keyword>
<proteinExistence type="predicted"/>
<feature type="compositionally biased region" description="Basic and acidic residues" evidence="1">
    <location>
        <begin position="164"/>
        <end position="178"/>
    </location>
</feature>
<sequence>MKITDPVGGKWTVGRQVGAWPRLSRAMWALEVMPSGLGNDPISAVIAIPFFALALILLALALVELALLLVAWPVALLLRAVKVIGSRVVVVNTAKPVGVWEKTGKVRLRQDRFSTTVLEVETMAGSVRLRDAIAEHVRQGGDVMDPVVGQWLTAERGKVVSRRTKPDPEPVKPKTEPA</sequence>
<keyword evidence="2" id="KW-1133">Transmembrane helix</keyword>
<accession>A0A4R2JIG9</accession>
<protein>
    <submittedName>
        <fullName evidence="3">Uncharacterized protein</fullName>
    </submittedName>
</protein>
<dbReference type="EMBL" id="SLWS01000004">
    <property type="protein sequence ID" value="TCO59711.1"/>
    <property type="molecule type" value="Genomic_DNA"/>
</dbReference>
<keyword evidence="4" id="KW-1185">Reference proteome</keyword>
<keyword evidence="2" id="KW-0812">Transmembrane</keyword>
<name>A0A4R2JIG9_9PSEU</name>
<feature type="transmembrane region" description="Helical" evidence="2">
    <location>
        <begin position="42"/>
        <end position="72"/>
    </location>
</feature>
<dbReference type="RefSeq" id="WP_132117815.1">
    <property type="nucleotide sequence ID" value="NZ_SLWS01000004.1"/>
</dbReference>
<comment type="caution">
    <text evidence="3">The sequence shown here is derived from an EMBL/GenBank/DDBJ whole genome shotgun (WGS) entry which is preliminary data.</text>
</comment>
<reference evidence="3 4" key="1">
    <citation type="submission" date="2019-03" db="EMBL/GenBank/DDBJ databases">
        <title>Genomic Encyclopedia of Type Strains, Phase IV (KMG-IV): sequencing the most valuable type-strain genomes for metagenomic binning, comparative biology and taxonomic classification.</title>
        <authorList>
            <person name="Goeker M."/>
        </authorList>
    </citation>
    <scope>NUCLEOTIDE SEQUENCE [LARGE SCALE GENOMIC DNA]</scope>
    <source>
        <strain evidence="3 4">DSM 45934</strain>
    </source>
</reference>
<evidence type="ECO:0000313" key="3">
    <source>
        <dbReference type="EMBL" id="TCO59711.1"/>
    </source>
</evidence>
<organism evidence="3 4">
    <name type="scientific">Actinocrispum wychmicini</name>
    <dbReference type="NCBI Taxonomy" id="1213861"/>
    <lineage>
        <taxon>Bacteria</taxon>
        <taxon>Bacillati</taxon>
        <taxon>Actinomycetota</taxon>
        <taxon>Actinomycetes</taxon>
        <taxon>Pseudonocardiales</taxon>
        <taxon>Pseudonocardiaceae</taxon>
        <taxon>Actinocrispum</taxon>
    </lineage>
</organism>
<evidence type="ECO:0000313" key="4">
    <source>
        <dbReference type="Proteomes" id="UP000295680"/>
    </source>
</evidence>
<evidence type="ECO:0000256" key="1">
    <source>
        <dbReference type="SAM" id="MobiDB-lite"/>
    </source>
</evidence>
<dbReference type="Proteomes" id="UP000295680">
    <property type="component" value="Unassembled WGS sequence"/>
</dbReference>